<evidence type="ECO:0000256" key="4">
    <source>
        <dbReference type="ARBA" id="ARBA00023136"/>
    </source>
</evidence>
<feature type="domain" description="SusD-like N-terminal" evidence="8">
    <location>
        <begin position="20"/>
        <end position="220"/>
    </location>
</feature>
<name>A0A3E5BFQ3_9BACE</name>
<sequence>MKIKYYIVAFASLLLSGCSDFLDLTPISEASSANYYKNTSDINSALSACYASLQGTYQYGEYFISLMELRSDNVEDINPGGAAGMFYFIDNFTVTSGNNVVRYAWKELYNQIYRCNNVLANIDVVTNADLKKQYEGEASFLRALAYFNIVRLWGNAPLILKPVTAAEAKGYGRSAMSEIYKTIEEDLERASGMLVSSYDDDNLGRATSVAAKALLAKVYLTQQKWPSAASLLDNIIKDYSSQYGLQNTVADVFDVSKEMNKEILFAVRYSKSVLGEGHGYNDYFKDKSVIDNQLLASYENTDERKAMIEYKRVDANNNVIAKYYDTFDATTAKVGFDLPLLRWADILLMCAEAHNEITYEGSDTSKALNCLNLVRKRAKAVEYKITDLKDQSAFRKAVLEERRLEFPFELHRWFDLIRTDTAIEAMARVGFTITKNEYLYPIPKTEVDLVNNPETFPQNPGYN</sequence>
<dbReference type="InterPro" id="IPR011990">
    <property type="entry name" value="TPR-like_helical_dom_sf"/>
</dbReference>
<dbReference type="GO" id="GO:0009279">
    <property type="term" value="C:cell outer membrane"/>
    <property type="evidence" value="ECO:0007669"/>
    <property type="project" value="UniProtKB-SubCell"/>
</dbReference>
<gene>
    <name evidence="9" type="ORF">DXB65_08475</name>
</gene>
<evidence type="ECO:0000313" key="10">
    <source>
        <dbReference type="Proteomes" id="UP000260983"/>
    </source>
</evidence>
<evidence type="ECO:0000313" key="9">
    <source>
        <dbReference type="EMBL" id="RGN36430.1"/>
    </source>
</evidence>
<keyword evidence="3 6" id="KW-0732">Signal</keyword>
<dbReference type="Gene3D" id="1.25.40.390">
    <property type="match status" value="1"/>
</dbReference>
<evidence type="ECO:0000259" key="8">
    <source>
        <dbReference type="Pfam" id="PF14322"/>
    </source>
</evidence>
<dbReference type="Proteomes" id="UP000260983">
    <property type="component" value="Unassembled WGS sequence"/>
</dbReference>
<feature type="signal peptide" evidence="6">
    <location>
        <begin position="1"/>
        <end position="21"/>
    </location>
</feature>
<dbReference type="AlphaFoldDB" id="A0A3E5BFQ3"/>
<dbReference type="Pfam" id="PF07980">
    <property type="entry name" value="SusD_RagB"/>
    <property type="match status" value="1"/>
</dbReference>
<feature type="domain" description="RagB/SusD" evidence="7">
    <location>
        <begin position="267"/>
        <end position="425"/>
    </location>
</feature>
<organism evidence="9 10">
    <name type="scientific">Bacteroides oleiciplenus</name>
    <dbReference type="NCBI Taxonomy" id="626931"/>
    <lineage>
        <taxon>Bacteria</taxon>
        <taxon>Pseudomonadati</taxon>
        <taxon>Bacteroidota</taxon>
        <taxon>Bacteroidia</taxon>
        <taxon>Bacteroidales</taxon>
        <taxon>Bacteroidaceae</taxon>
        <taxon>Bacteroides</taxon>
    </lineage>
</organism>
<evidence type="ECO:0000256" key="6">
    <source>
        <dbReference type="SAM" id="SignalP"/>
    </source>
</evidence>
<evidence type="ECO:0000256" key="3">
    <source>
        <dbReference type="ARBA" id="ARBA00022729"/>
    </source>
</evidence>
<comment type="similarity">
    <text evidence="2">Belongs to the SusD family.</text>
</comment>
<reference evidence="9 10" key="1">
    <citation type="submission" date="2018-08" db="EMBL/GenBank/DDBJ databases">
        <title>A genome reference for cultivated species of the human gut microbiota.</title>
        <authorList>
            <person name="Zou Y."/>
            <person name="Xue W."/>
            <person name="Luo G."/>
        </authorList>
    </citation>
    <scope>NUCLEOTIDE SEQUENCE [LARGE SCALE GENOMIC DNA]</scope>
    <source>
        <strain evidence="9 10">OM05-15BH</strain>
    </source>
</reference>
<comment type="caution">
    <text evidence="9">The sequence shown here is derived from an EMBL/GenBank/DDBJ whole genome shotgun (WGS) entry which is preliminary data.</text>
</comment>
<dbReference type="EMBL" id="QSUL01000005">
    <property type="protein sequence ID" value="RGN36430.1"/>
    <property type="molecule type" value="Genomic_DNA"/>
</dbReference>
<dbReference type="Pfam" id="PF14322">
    <property type="entry name" value="SusD-like_3"/>
    <property type="match status" value="1"/>
</dbReference>
<evidence type="ECO:0000259" key="7">
    <source>
        <dbReference type="Pfam" id="PF07980"/>
    </source>
</evidence>
<evidence type="ECO:0000256" key="5">
    <source>
        <dbReference type="ARBA" id="ARBA00023237"/>
    </source>
</evidence>
<keyword evidence="5" id="KW-0998">Cell outer membrane</keyword>
<dbReference type="PROSITE" id="PS51257">
    <property type="entry name" value="PROKAR_LIPOPROTEIN"/>
    <property type="match status" value="1"/>
</dbReference>
<feature type="chain" id="PRO_5017570689" evidence="6">
    <location>
        <begin position="22"/>
        <end position="463"/>
    </location>
</feature>
<comment type="subcellular location">
    <subcellularLocation>
        <location evidence="1">Cell outer membrane</location>
    </subcellularLocation>
</comment>
<accession>A0A3E5BFQ3</accession>
<dbReference type="RefSeq" id="WP_117723935.1">
    <property type="nucleotide sequence ID" value="NZ_QSUL01000005.1"/>
</dbReference>
<evidence type="ECO:0000256" key="1">
    <source>
        <dbReference type="ARBA" id="ARBA00004442"/>
    </source>
</evidence>
<dbReference type="SUPFAM" id="SSF48452">
    <property type="entry name" value="TPR-like"/>
    <property type="match status" value="1"/>
</dbReference>
<dbReference type="InterPro" id="IPR012944">
    <property type="entry name" value="SusD_RagB_dom"/>
</dbReference>
<dbReference type="CDD" id="cd08977">
    <property type="entry name" value="SusD"/>
    <property type="match status" value="1"/>
</dbReference>
<evidence type="ECO:0000256" key="2">
    <source>
        <dbReference type="ARBA" id="ARBA00006275"/>
    </source>
</evidence>
<dbReference type="InterPro" id="IPR033985">
    <property type="entry name" value="SusD-like_N"/>
</dbReference>
<protein>
    <submittedName>
        <fullName evidence="9">RagB/SusD family nutrient uptake outer membrane protein</fullName>
    </submittedName>
</protein>
<proteinExistence type="inferred from homology"/>
<keyword evidence="4" id="KW-0472">Membrane</keyword>